<gene>
    <name evidence="5" type="ORF">RPIT_12615</name>
</gene>
<dbReference type="GO" id="GO:0003677">
    <property type="term" value="F:DNA binding"/>
    <property type="evidence" value="ECO:0007669"/>
    <property type="project" value="UniProtKB-KW"/>
</dbReference>
<dbReference type="KEGG" id="tfl:RPIT_12615"/>
<proteinExistence type="predicted"/>
<dbReference type="InterPro" id="IPR001789">
    <property type="entry name" value="Sig_transdc_resp-reg_receiver"/>
</dbReference>
<dbReference type="Pfam" id="PF00072">
    <property type="entry name" value="Response_reg"/>
    <property type="match status" value="1"/>
</dbReference>
<dbReference type="RefSeq" id="WP_077343749.1">
    <property type="nucleotide sequence ID" value="NZ_CP019605.1"/>
</dbReference>
<dbReference type="SMART" id="SM00448">
    <property type="entry name" value="REC"/>
    <property type="match status" value="1"/>
</dbReference>
<reference evidence="5 6" key="1">
    <citation type="journal article" date="2016" name="Int. J. Syst. Evol. Microbiol.">
        <title>Tessaracoccus flavus sp. nov., isolated from the drainage system of a lindane-producing factory.</title>
        <authorList>
            <person name="Kumari R."/>
            <person name="Singh P."/>
            <person name="Schumann P."/>
            <person name="Lal R."/>
        </authorList>
    </citation>
    <scope>NUCLEOTIDE SEQUENCE [LARGE SCALE GENOMIC DNA]</scope>
    <source>
        <strain evidence="5 6">RP1T</strain>
    </source>
</reference>
<evidence type="ECO:0000313" key="6">
    <source>
        <dbReference type="Proteomes" id="UP000188324"/>
    </source>
</evidence>
<keyword evidence="6" id="KW-1185">Reference proteome</keyword>
<dbReference type="AlphaFoldDB" id="A0A1Q2CHF4"/>
<dbReference type="PROSITE" id="PS00622">
    <property type="entry name" value="HTH_LUXR_1"/>
    <property type="match status" value="1"/>
</dbReference>
<dbReference type="PRINTS" id="PR00038">
    <property type="entry name" value="HTHLUXR"/>
</dbReference>
<organism evidence="5 6">
    <name type="scientific">Tessaracoccus flavus</name>
    <dbReference type="NCBI Taxonomy" id="1610493"/>
    <lineage>
        <taxon>Bacteria</taxon>
        <taxon>Bacillati</taxon>
        <taxon>Actinomycetota</taxon>
        <taxon>Actinomycetes</taxon>
        <taxon>Propionibacteriales</taxon>
        <taxon>Propionibacteriaceae</taxon>
        <taxon>Tessaracoccus</taxon>
    </lineage>
</organism>
<dbReference type="OrthoDB" id="9808843at2"/>
<sequence length="238" mass="25369">MATADPPPTGTRPLRVVVADDQSLVRMGLRLVLESDEAVRVVGEAGDGEAAVERCRELRPDVALLDVQMPRATGLEATARILEASPGTRVIILTTFDLDEYVYDALRAGASGFLLKDAAPAELLSAVHAVAAGEAVIAPRITRRLLERFAPRLPDPASPTPADGASHPRLAALTARELDVLRLVAQGFSNAEIADQLFLSPTTVKTHVSSLLAKLQARDRVHAVIVAYETGLVPRPPE</sequence>
<dbReference type="SUPFAM" id="SSF46894">
    <property type="entry name" value="C-terminal effector domain of the bipartite response regulators"/>
    <property type="match status" value="1"/>
</dbReference>
<keyword evidence="2" id="KW-0805">Transcription regulation</keyword>
<dbReference type="Proteomes" id="UP000188324">
    <property type="component" value="Chromosome"/>
</dbReference>
<name>A0A1Q2CHF4_9ACTN</name>
<protein>
    <submittedName>
        <fullName evidence="5">DNA-binding response regulator</fullName>
    </submittedName>
</protein>
<accession>A0A1Q2CHF4</accession>
<dbReference type="PROSITE" id="PS50110">
    <property type="entry name" value="RESPONSE_REGULATORY"/>
    <property type="match status" value="1"/>
</dbReference>
<dbReference type="STRING" id="1610493.RPIT_12615"/>
<dbReference type="Gene3D" id="3.40.50.2300">
    <property type="match status" value="1"/>
</dbReference>
<evidence type="ECO:0000256" key="1">
    <source>
        <dbReference type="ARBA" id="ARBA00022553"/>
    </source>
</evidence>
<dbReference type="PROSITE" id="PS50043">
    <property type="entry name" value="HTH_LUXR_2"/>
    <property type="match status" value="1"/>
</dbReference>
<keyword evidence="3 5" id="KW-0238">DNA-binding</keyword>
<dbReference type="InterPro" id="IPR016032">
    <property type="entry name" value="Sig_transdc_resp-reg_C-effctor"/>
</dbReference>
<dbReference type="Pfam" id="PF00196">
    <property type="entry name" value="GerE"/>
    <property type="match status" value="1"/>
</dbReference>
<dbReference type="PANTHER" id="PTHR43214">
    <property type="entry name" value="TWO-COMPONENT RESPONSE REGULATOR"/>
    <property type="match status" value="1"/>
</dbReference>
<dbReference type="GO" id="GO:0006355">
    <property type="term" value="P:regulation of DNA-templated transcription"/>
    <property type="evidence" value="ECO:0007669"/>
    <property type="project" value="InterPro"/>
</dbReference>
<dbReference type="GO" id="GO:0000160">
    <property type="term" value="P:phosphorelay signal transduction system"/>
    <property type="evidence" value="ECO:0007669"/>
    <property type="project" value="InterPro"/>
</dbReference>
<keyword evidence="1" id="KW-0597">Phosphoprotein</keyword>
<dbReference type="InterPro" id="IPR000792">
    <property type="entry name" value="Tscrpt_reg_LuxR_C"/>
</dbReference>
<dbReference type="CDD" id="cd17535">
    <property type="entry name" value="REC_NarL-like"/>
    <property type="match status" value="1"/>
</dbReference>
<dbReference type="CDD" id="cd06170">
    <property type="entry name" value="LuxR_C_like"/>
    <property type="match status" value="1"/>
</dbReference>
<evidence type="ECO:0000256" key="3">
    <source>
        <dbReference type="ARBA" id="ARBA00023125"/>
    </source>
</evidence>
<dbReference type="SUPFAM" id="SSF52172">
    <property type="entry name" value="CheY-like"/>
    <property type="match status" value="1"/>
</dbReference>
<evidence type="ECO:0000256" key="2">
    <source>
        <dbReference type="ARBA" id="ARBA00023015"/>
    </source>
</evidence>
<keyword evidence="4" id="KW-0804">Transcription</keyword>
<dbReference type="PANTHER" id="PTHR43214:SF24">
    <property type="entry name" value="TRANSCRIPTIONAL REGULATORY PROTEIN NARL-RELATED"/>
    <property type="match status" value="1"/>
</dbReference>
<dbReference type="InterPro" id="IPR058245">
    <property type="entry name" value="NreC/VraR/RcsB-like_REC"/>
</dbReference>
<evidence type="ECO:0000256" key="4">
    <source>
        <dbReference type="ARBA" id="ARBA00023163"/>
    </source>
</evidence>
<dbReference type="SMART" id="SM00421">
    <property type="entry name" value="HTH_LUXR"/>
    <property type="match status" value="1"/>
</dbReference>
<dbReference type="EMBL" id="CP019605">
    <property type="protein sequence ID" value="AQP45542.1"/>
    <property type="molecule type" value="Genomic_DNA"/>
</dbReference>
<evidence type="ECO:0000313" key="5">
    <source>
        <dbReference type="EMBL" id="AQP45542.1"/>
    </source>
</evidence>
<dbReference type="InterPro" id="IPR039420">
    <property type="entry name" value="WalR-like"/>
</dbReference>
<dbReference type="InterPro" id="IPR011006">
    <property type="entry name" value="CheY-like_superfamily"/>
</dbReference>